<dbReference type="Pfam" id="PF04776">
    <property type="entry name" value="protein_MS5"/>
    <property type="match status" value="1"/>
</dbReference>
<protein>
    <submittedName>
        <fullName evidence="1">Uncharacterized protein</fullName>
    </submittedName>
</protein>
<proteinExistence type="predicted"/>
<evidence type="ECO:0000313" key="2">
    <source>
        <dbReference type="Proteomes" id="UP000467841"/>
    </source>
</evidence>
<dbReference type="InterPro" id="IPR006462">
    <property type="entry name" value="MS5"/>
</dbReference>
<dbReference type="AlphaFoldDB" id="A0A6D2JLZ5"/>
<name>A0A6D2JLZ5_9BRAS</name>
<dbReference type="Proteomes" id="UP000467841">
    <property type="component" value="Unassembled WGS sequence"/>
</dbReference>
<reference evidence="1" key="1">
    <citation type="submission" date="2020-01" db="EMBL/GenBank/DDBJ databases">
        <authorList>
            <person name="Mishra B."/>
        </authorList>
    </citation>
    <scope>NUCLEOTIDE SEQUENCE [LARGE SCALE GENOMIC DNA]</scope>
</reference>
<keyword evidence="2" id="KW-1185">Reference proteome</keyword>
<dbReference type="PANTHER" id="PTHR31260">
    <property type="entry name" value="CYSTATIN/MONELLIN SUPERFAMILY PROTEIN"/>
    <property type="match status" value="1"/>
</dbReference>
<accession>A0A6D2JLZ5</accession>
<sequence>MKDQHDRAASWKLVKEYGVFDIPGSTIDYEQEICNEQSPCPGLVLLYARMGLHRYNLLEGTKFELSGVTKYVQSKGTCACCYYITLDAIDPAAVGSCFKLFRLKYQNKVLADIFSCAMLPEFEVKESELQDNDWILLYIELAIAIVKNSEDKAFGPPKLEIVKVAMDANGEGLNAINAIFYVRYKDLNEAEIGKALDRFAIVRRRFHEDTQCFSLVGSQVTPNMDSQMKALHL</sequence>
<dbReference type="PANTHER" id="PTHR31260:SF39">
    <property type="entry name" value="BNAA09G28770D PROTEIN"/>
    <property type="match status" value="1"/>
</dbReference>
<organism evidence="1 2">
    <name type="scientific">Microthlaspi erraticum</name>
    <dbReference type="NCBI Taxonomy" id="1685480"/>
    <lineage>
        <taxon>Eukaryota</taxon>
        <taxon>Viridiplantae</taxon>
        <taxon>Streptophyta</taxon>
        <taxon>Embryophyta</taxon>
        <taxon>Tracheophyta</taxon>
        <taxon>Spermatophyta</taxon>
        <taxon>Magnoliopsida</taxon>
        <taxon>eudicotyledons</taxon>
        <taxon>Gunneridae</taxon>
        <taxon>Pentapetalae</taxon>
        <taxon>rosids</taxon>
        <taxon>malvids</taxon>
        <taxon>Brassicales</taxon>
        <taxon>Brassicaceae</taxon>
        <taxon>Coluteocarpeae</taxon>
        <taxon>Microthlaspi</taxon>
    </lineage>
</organism>
<dbReference type="EMBL" id="CACVBM020001226">
    <property type="protein sequence ID" value="CAA7040256.1"/>
    <property type="molecule type" value="Genomic_DNA"/>
</dbReference>
<comment type="caution">
    <text evidence="1">The sequence shown here is derived from an EMBL/GenBank/DDBJ whole genome shotgun (WGS) entry which is preliminary data.</text>
</comment>
<evidence type="ECO:0000313" key="1">
    <source>
        <dbReference type="EMBL" id="CAA7040256.1"/>
    </source>
</evidence>
<gene>
    <name evidence="1" type="ORF">MERR_LOCUS27491</name>
</gene>